<proteinExistence type="predicted"/>
<dbReference type="EMBL" id="CAUZHL010000002">
    <property type="protein sequence ID" value="CAK1208365.1"/>
    <property type="molecule type" value="Genomic_DNA"/>
</dbReference>
<evidence type="ECO:0000313" key="3">
    <source>
        <dbReference type="Proteomes" id="UP001190091"/>
    </source>
</evidence>
<accession>A0AAD2GFY8</accession>
<dbReference type="Proteomes" id="UP001190091">
    <property type="component" value="Unassembled WGS sequence"/>
</dbReference>
<gene>
    <name evidence="2" type="ORF">FGAF848_11720</name>
</gene>
<keyword evidence="1" id="KW-0472">Membrane</keyword>
<organism evidence="2 3">
    <name type="scientific">Escherichia coli</name>
    <dbReference type="NCBI Taxonomy" id="562"/>
    <lineage>
        <taxon>Bacteria</taxon>
        <taxon>Pseudomonadati</taxon>
        <taxon>Pseudomonadota</taxon>
        <taxon>Gammaproteobacteria</taxon>
        <taxon>Enterobacterales</taxon>
        <taxon>Enterobacteriaceae</taxon>
        <taxon>Escherichia</taxon>
    </lineage>
</organism>
<sequence>MILSERVFGIRCLYIPAIVASRLATIAEGACMSEKIKKSQRIDFYVVYISQILSLVFVISVMFYRLADNREE</sequence>
<reference evidence="2" key="1">
    <citation type="submission" date="2023-10" db="EMBL/GenBank/DDBJ databases">
        <authorList>
            <person name="Leclercq S."/>
        </authorList>
    </citation>
    <scope>NUCLEOTIDE SEQUENCE</scope>
    <source>
        <strain evidence="2">F848</strain>
    </source>
</reference>
<name>A0AAD2GFY8_ECOLX</name>
<dbReference type="AlphaFoldDB" id="A0AAD2GFY8"/>
<evidence type="ECO:0000313" key="2">
    <source>
        <dbReference type="EMBL" id="CAK1208365.1"/>
    </source>
</evidence>
<comment type="caution">
    <text evidence="2">The sequence shown here is derived from an EMBL/GenBank/DDBJ whole genome shotgun (WGS) entry which is preliminary data.</text>
</comment>
<keyword evidence="1" id="KW-0812">Transmembrane</keyword>
<evidence type="ECO:0000256" key="1">
    <source>
        <dbReference type="SAM" id="Phobius"/>
    </source>
</evidence>
<keyword evidence="1" id="KW-1133">Transmembrane helix</keyword>
<protein>
    <submittedName>
        <fullName evidence="2">Uncharacterized protein</fullName>
    </submittedName>
</protein>
<feature type="transmembrane region" description="Helical" evidence="1">
    <location>
        <begin position="45"/>
        <end position="67"/>
    </location>
</feature>